<dbReference type="PANTHER" id="PTHR32322:SF14">
    <property type="entry name" value="PROTEIN PAGO"/>
    <property type="match status" value="1"/>
</dbReference>
<reference evidence="7 8" key="1">
    <citation type="submission" date="2022-10" db="EMBL/GenBank/DDBJ databases">
        <title>Kaistella sp. BT-6-1-3.</title>
        <authorList>
            <person name="Ai J."/>
            <person name="Deng Z."/>
        </authorList>
    </citation>
    <scope>NUCLEOTIDE SEQUENCE [LARGE SCALE GENOMIC DNA]</scope>
    <source>
        <strain evidence="7 8">BT6-1-3</strain>
    </source>
</reference>
<name>A0ABT3JKU9_9FLAO</name>
<evidence type="ECO:0000259" key="6">
    <source>
        <dbReference type="Pfam" id="PF00892"/>
    </source>
</evidence>
<dbReference type="EMBL" id="JAPCHZ010000001">
    <property type="protein sequence ID" value="MCW4451346.1"/>
    <property type="molecule type" value="Genomic_DNA"/>
</dbReference>
<feature type="transmembrane region" description="Helical" evidence="5">
    <location>
        <begin position="186"/>
        <end position="207"/>
    </location>
</feature>
<dbReference type="Proteomes" id="UP001209107">
    <property type="component" value="Unassembled WGS sequence"/>
</dbReference>
<keyword evidence="8" id="KW-1185">Reference proteome</keyword>
<keyword evidence="3 5" id="KW-1133">Transmembrane helix</keyword>
<feature type="transmembrane region" description="Helical" evidence="5">
    <location>
        <begin position="9"/>
        <end position="31"/>
    </location>
</feature>
<evidence type="ECO:0000256" key="3">
    <source>
        <dbReference type="ARBA" id="ARBA00022989"/>
    </source>
</evidence>
<feature type="transmembrane region" description="Helical" evidence="5">
    <location>
        <begin position="275"/>
        <end position="293"/>
    </location>
</feature>
<organism evidence="7 8">
    <name type="scientific">Kaistella yananensis</name>
    <dbReference type="NCBI Taxonomy" id="2989820"/>
    <lineage>
        <taxon>Bacteria</taxon>
        <taxon>Pseudomonadati</taxon>
        <taxon>Bacteroidota</taxon>
        <taxon>Flavobacteriia</taxon>
        <taxon>Flavobacteriales</taxon>
        <taxon>Weeksellaceae</taxon>
        <taxon>Chryseobacterium group</taxon>
        <taxon>Kaistella</taxon>
    </lineage>
</organism>
<dbReference type="InterPro" id="IPR037185">
    <property type="entry name" value="EmrE-like"/>
</dbReference>
<feature type="domain" description="EamA" evidence="6">
    <location>
        <begin position="155"/>
        <end position="292"/>
    </location>
</feature>
<feature type="transmembrane region" description="Helical" evidence="5">
    <location>
        <begin position="98"/>
        <end position="117"/>
    </location>
</feature>
<feature type="transmembrane region" description="Helical" evidence="5">
    <location>
        <begin position="37"/>
        <end position="57"/>
    </location>
</feature>
<feature type="domain" description="EamA" evidence="6">
    <location>
        <begin position="10"/>
        <end position="141"/>
    </location>
</feature>
<accession>A0ABT3JKU9</accession>
<feature type="transmembrane region" description="Helical" evidence="5">
    <location>
        <begin position="124"/>
        <end position="141"/>
    </location>
</feature>
<evidence type="ECO:0000313" key="8">
    <source>
        <dbReference type="Proteomes" id="UP001209107"/>
    </source>
</evidence>
<feature type="transmembrane region" description="Helical" evidence="5">
    <location>
        <begin position="219"/>
        <end position="238"/>
    </location>
</feature>
<feature type="transmembrane region" description="Helical" evidence="5">
    <location>
        <begin position="250"/>
        <end position="269"/>
    </location>
</feature>
<evidence type="ECO:0000256" key="4">
    <source>
        <dbReference type="ARBA" id="ARBA00023136"/>
    </source>
</evidence>
<dbReference type="SUPFAM" id="SSF103481">
    <property type="entry name" value="Multidrug resistance efflux transporter EmrE"/>
    <property type="match status" value="2"/>
</dbReference>
<comment type="subcellular location">
    <subcellularLocation>
        <location evidence="1">Membrane</location>
        <topology evidence="1">Multi-pass membrane protein</topology>
    </subcellularLocation>
</comment>
<dbReference type="InterPro" id="IPR050638">
    <property type="entry name" value="AA-Vitamin_Transporters"/>
</dbReference>
<evidence type="ECO:0000256" key="5">
    <source>
        <dbReference type="SAM" id="Phobius"/>
    </source>
</evidence>
<dbReference type="Pfam" id="PF00892">
    <property type="entry name" value="EamA"/>
    <property type="match status" value="2"/>
</dbReference>
<sequence>MKFPKDPKLIIAILTFAIVWGTTFLGIRIAVETIPPWFVAGIRQVIAAGLLFIILLFSKQLRWIGWKNLRIQIIFSVLMLIVANGMTTVAEEHLSSSLASLISATSPLLVFLGSIFFGLQKFTYRSLLGILMGFSGILLIFKDGIQDLLNPDYRMGVIFIFIAICGWALGSILTKKMKLQHQNISLNLFYQFAFAGVAQIALAFILSDKIEVTSWSFKSIAATVYLAVFGSVAAYFAFHFALKKISPTQVSLLSYVNTVIAIFLGWLILDEEISAAFITATALIICGVFITNYQKGMFRRRKQSID</sequence>
<protein>
    <submittedName>
        <fullName evidence="7">EamA family transporter</fullName>
    </submittedName>
</protein>
<comment type="caution">
    <text evidence="7">The sequence shown here is derived from an EMBL/GenBank/DDBJ whole genome shotgun (WGS) entry which is preliminary data.</text>
</comment>
<dbReference type="RefSeq" id="WP_265143540.1">
    <property type="nucleotide sequence ID" value="NZ_JAPCHZ010000001.1"/>
</dbReference>
<dbReference type="InterPro" id="IPR000620">
    <property type="entry name" value="EamA_dom"/>
</dbReference>
<dbReference type="PANTHER" id="PTHR32322">
    <property type="entry name" value="INNER MEMBRANE TRANSPORTER"/>
    <property type="match status" value="1"/>
</dbReference>
<gene>
    <name evidence="7" type="ORF">OK344_03905</name>
</gene>
<feature type="transmembrane region" description="Helical" evidence="5">
    <location>
        <begin position="153"/>
        <end position="174"/>
    </location>
</feature>
<keyword evidence="4 5" id="KW-0472">Membrane</keyword>
<keyword evidence="2 5" id="KW-0812">Transmembrane</keyword>
<feature type="transmembrane region" description="Helical" evidence="5">
    <location>
        <begin position="69"/>
        <end position="86"/>
    </location>
</feature>
<evidence type="ECO:0000313" key="7">
    <source>
        <dbReference type="EMBL" id="MCW4451346.1"/>
    </source>
</evidence>
<proteinExistence type="predicted"/>
<evidence type="ECO:0000256" key="2">
    <source>
        <dbReference type="ARBA" id="ARBA00022692"/>
    </source>
</evidence>
<evidence type="ECO:0000256" key="1">
    <source>
        <dbReference type="ARBA" id="ARBA00004141"/>
    </source>
</evidence>